<feature type="region of interest" description="Disordered" evidence="2">
    <location>
        <begin position="72"/>
        <end position="100"/>
    </location>
</feature>
<dbReference type="Pfam" id="PF14223">
    <property type="entry name" value="Retrotran_gag_2"/>
    <property type="match status" value="1"/>
</dbReference>
<accession>A0A0A9Y1D1</accession>
<keyword evidence="1" id="KW-0862">Zinc</keyword>
<evidence type="ECO:0000313" key="4">
    <source>
        <dbReference type="EMBL" id="JAG24923.1"/>
    </source>
</evidence>
<keyword evidence="1" id="KW-0863">Zinc-finger</keyword>
<dbReference type="EMBL" id="GBHO01018681">
    <property type="protein sequence ID" value="JAG24923.1"/>
    <property type="molecule type" value="Transcribed_RNA"/>
</dbReference>
<gene>
    <name evidence="4" type="primary">GIP_72</name>
    <name evidence="4" type="ORF">CM83_103800</name>
</gene>
<feature type="compositionally biased region" description="Basic and acidic residues" evidence="2">
    <location>
        <begin position="72"/>
        <end position="84"/>
    </location>
</feature>
<feature type="region of interest" description="Disordered" evidence="2">
    <location>
        <begin position="131"/>
        <end position="158"/>
    </location>
</feature>
<feature type="non-terminal residue" evidence="4">
    <location>
        <position position="1"/>
    </location>
</feature>
<evidence type="ECO:0000259" key="3">
    <source>
        <dbReference type="PROSITE" id="PS50158"/>
    </source>
</evidence>
<proteinExistence type="predicted"/>
<dbReference type="GO" id="GO:0008270">
    <property type="term" value="F:zinc ion binding"/>
    <property type="evidence" value="ECO:0007669"/>
    <property type="project" value="UniProtKB-KW"/>
</dbReference>
<protein>
    <submittedName>
        <fullName evidence="4">Copia protein</fullName>
    </submittedName>
</protein>
<feature type="compositionally biased region" description="Polar residues" evidence="2">
    <location>
        <begin position="89"/>
        <end position="100"/>
    </location>
</feature>
<dbReference type="PROSITE" id="PS50158">
    <property type="entry name" value="ZF_CCHC"/>
    <property type="match status" value="1"/>
</dbReference>
<dbReference type="InterPro" id="IPR001878">
    <property type="entry name" value="Znf_CCHC"/>
</dbReference>
<name>A0A0A9Y1D1_LYGHE</name>
<dbReference type="GO" id="GO:0003676">
    <property type="term" value="F:nucleic acid binding"/>
    <property type="evidence" value="ECO:0007669"/>
    <property type="project" value="InterPro"/>
</dbReference>
<dbReference type="InterPro" id="IPR036875">
    <property type="entry name" value="Znf_CCHC_sf"/>
</dbReference>
<sequence>GGELQDHFVVVEALLRELEATSATLDETDKCCYMLLTMPESYDAVTTAIETMTSKITLEFLKGRLLDAEARMKEGKSATEDNNRYPECSFSSQSDQNQSCHICGDKRHFQRDCPLRKRDGNFRGRGRFRFRSRGRSRGQNQYRGQYQQQKAHLSVETR</sequence>
<evidence type="ECO:0000256" key="2">
    <source>
        <dbReference type="SAM" id="MobiDB-lite"/>
    </source>
</evidence>
<feature type="non-terminal residue" evidence="4">
    <location>
        <position position="158"/>
    </location>
</feature>
<feature type="compositionally biased region" description="Low complexity" evidence="2">
    <location>
        <begin position="137"/>
        <end position="149"/>
    </location>
</feature>
<reference evidence="4" key="2">
    <citation type="submission" date="2014-07" db="EMBL/GenBank/DDBJ databases">
        <authorList>
            <person name="Hull J."/>
        </authorList>
    </citation>
    <scope>NUCLEOTIDE SEQUENCE</scope>
</reference>
<feature type="domain" description="CCHC-type" evidence="3">
    <location>
        <begin position="100"/>
        <end position="114"/>
    </location>
</feature>
<evidence type="ECO:0000256" key="1">
    <source>
        <dbReference type="PROSITE-ProRule" id="PRU00047"/>
    </source>
</evidence>
<dbReference type="SUPFAM" id="SSF57756">
    <property type="entry name" value="Retrovirus zinc finger-like domains"/>
    <property type="match status" value="1"/>
</dbReference>
<keyword evidence="1" id="KW-0479">Metal-binding</keyword>
<organism evidence="4">
    <name type="scientific">Lygus hesperus</name>
    <name type="common">Western plant bug</name>
    <dbReference type="NCBI Taxonomy" id="30085"/>
    <lineage>
        <taxon>Eukaryota</taxon>
        <taxon>Metazoa</taxon>
        <taxon>Ecdysozoa</taxon>
        <taxon>Arthropoda</taxon>
        <taxon>Hexapoda</taxon>
        <taxon>Insecta</taxon>
        <taxon>Pterygota</taxon>
        <taxon>Neoptera</taxon>
        <taxon>Paraneoptera</taxon>
        <taxon>Hemiptera</taxon>
        <taxon>Heteroptera</taxon>
        <taxon>Panheteroptera</taxon>
        <taxon>Cimicomorpha</taxon>
        <taxon>Miridae</taxon>
        <taxon>Mirini</taxon>
        <taxon>Lygus</taxon>
    </lineage>
</organism>
<dbReference type="AlphaFoldDB" id="A0A0A9Y1D1"/>
<reference evidence="4" key="1">
    <citation type="journal article" date="2014" name="PLoS ONE">
        <title>Transcriptome-Based Identification of ABC Transporters in the Western Tarnished Plant Bug Lygus hesperus.</title>
        <authorList>
            <person name="Hull J.J."/>
            <person name="Chaney K."/>
            <person name="Geib S.M."/>
            <person name="Fabrick J.A."/>
            <person name="Brent C.S."/>
            <person name="Walsh D."/>
            <person name="Lavine L.C."/>
        </authorList>
    </citation>
    <scope>NUCLEOTIDE SEQUENCE</scope>
</reference>